<dbReference type="STRING" id="75743.A0A401PUB5"/>
<evidence type="ECO:0000256" key="1">
    <source>
        <dbReference type="ARBA" id="ARBA00022679"/>
    </source>
</evidence>
<feature type="region of interest" description="Disordered" evidence="6">
    <location>
        <begin position="120"/>
        <end position="189"/>
    </location>
</feature>
<feature type="region of interest" description="Disordered" evidence="6">
    <location>
        <begin position="1"/>
        <end position="32"/>
    </location>
</feature>
<dbReference type="Proteomes" id="UP000288216">
    <property type="component" value="Unassembled WGS sequence"/>
</dbReference>
<evidence type="ECO:0000256" key="5">
    <source>
        <dbReference type="PROSITE-ProRule" id="PRU10141"/>
    </source>
</evidence>
<dbReference type="PROSITE" id="PS00107">
    <property type="entry name" value="PROTEIN_KINASE_ATP"/>
    <property type="match status" value="1"/>
</dbReference>
<dbReference type="PANTHER" id="PTHR48016:SF9">
    <property type="entry name" value="MITOGEN-ACTIVATED PROTEIN KINASE KINASE KINASE 14"/>
    <property type="match status" value="1"/>
</dbReference>
<sequence>MAVKRSSRRTAESDIRDQQELPISQMESKRSEISEYKRCTKMCLPEKVLTEGTAKQETDEHGSKYSYIAQATGVGNQKLIPSCEKPQFIATPNSYSNHAERLSPESFPNNVAKVVEGQLPQFQQDRGLNKHPRRKHGKRKSKHKVKGRTKTLQKRSKTPEQESCPPIPVQEDDAENSTSDFCSSTTSSGSSRCELEQAHLTVAERHSRGFCGLGLQNRFWEDERIENMYFDIKHFEGRVKKSNVRPIPSSFMKNGGLVHSVAYPKMGKNFAWKPSMDKVPQPELNQHPIDTRACHKKQELCLKNNVAMLYINDEGGDTGIRIPDSISAEETSPPQFSAFQTDGGKDHVTSDSLKFLRNHALQWATYSEGWKQKEKLPETNEGILQHEKLTPVDDEYKENLQWSLISTRLGVGTFGEVYMAKDHATNFTCAAKRIHVSNFQPQELLTWSKLNSPRIVPLYGGIREGEMITLFMQLIQGGSVAQLIVNKGPLPEALTLHYTGHVLEALEHLHSHGIVHGDVKADNVLISQRGLEVYLCDFGHSTQLTSAETSSSQGSQCLGTVTHMAPEVIAGTEFGVNADSWSVACMMLHMLTGRHPWKNIPMNQLLLKIVTQDPPVDEIPPTCSTHTANVIRAGLVKDPKNRVTVSELRAEVNRALAILRQRAMIGSQPNRVQKMTCAAKSDDGNSNGPVTPLSTDQNAGHCTTKGQPSSGSEPVPAAMESARHRFHYLKGGQLNVDNMGPVETLTKKSSSQVCRRRPRSKNLIRLACNFSRLLLQDEEIQFPDEVAEPLSNVEDLSTPSPLLSLPTLQNSETDKKPLEEYWKLQKEFLLYNLSHVFPEKFEDHILDVLSSDAYSIMEDYDKGSQKAMPSLSGNYSSGIHSMSWNSQTDGLSASCSLNQRLDHQQDMPSLFNGVEARIHTFSGECLIVHDVRRATVGQVATGISNLIQMPSFSLVKQNGHPISPDFEIPESGIDLRCTRASNYSNSWTWRVKDGNLNFKY</sequence>
<dbReference type="InterPro" id="IPR050538">
    <property type="entry name" value="MAP_kinase_kinase_kinase"/>
</dbReference>
<dbReference type="InterPro" id="IPR017441">
    <property type="entry name" value="Protein_kinase_ATP_BS"/>
</dbReference>
<dbReference type="InterPro" id="IPR008271">
    <property type="entry name" value="Ser/Thr_kinase_AS"/>
</dbReference>
<evidence type="ECO:0000256" key="4">
    <source>
        <dbReference type="ARBA" id="ARBA00022840"/>
    </source>
</evidence>
<reference evidence="8 9" key="1">
    <citation type="journal article" date="2018" name="Nat. Ecol. Evol.">
        <title>Shark genomes provide insights into elasmobranch evolution and the origin of vertebrates.</title>
        <authorList>
            <person name="Hara Y"/>
            <person name="Yamaguchi K"/>
            <person name="Onimaru K"/>
            <person name="Kadota M"/>
            <person name="Koyanagi M"/>
            <person name="Keeley SD"/>
            <person name="Tatsumi K"/>
            <person name="Tanaka K"/>
            <person name="Motone F"/>
            <person name="Kageyama Y"/>
            <person name="Nozu R"/>
            <person name="Adachi N"/>
            <person name="Nishimura O"/>
            <person name="Nakagawa R"/>
            <person name="Tanegashima C"/>
            <person name="Kiyatake I"/>
            <person name="Matsumoto R"/>
            <person name="Murakumo K"/>
            <person name="Nishida K"/>
            <person name="Terakita A"/>
            <person name="Kuratani S"/>
            <person name="Sato K"/>
            <person name="Hyodo S Kuraku.S."/>
        </authorList>
    </citation>
    <scope>NUCLEOTIDE SEQUENCE [LARGE SCALE GENOMIC DNA]</scope>
</reference>
<dbReference type="Pfam" id="PF00069">
    <property type="entry name" value="Pkinase"/>
    <property type="match status" value="1"/>
</dbReference>
<feature type="compositionally biased region" description="Polar residues" evidence="6">
    <location>
        <begin position="684"/>
        <end position="712"/>
    </location>
</feature>
<evidence type="ECO:0000313" key="9">
    <source>
        <dbReference type="Proteomes" id="UP000288216"/>
    </source>
</evidence>
<organism evidence="8 9">
    <name type="scientific">Scyliorhinus torazame</name>
    <name type="common">Cloudy catshark</name>
    <name type="synonym">Catulus torazame</name>
    <dbReference type="NCBI Taxonomy" id="75743"/>
    <lineage>
        <taxon>Eukaryota</taxon>
        <taxon>Metazoa</taxon>
        <taxon>Chordata</taxon>
        <taxon>Craniata</taxon>
        <taxon>Vertebrata</taxon>
        <taxon>Chondrichthyes</taxon>
        <taxon>Elasmobranchii</taxon>
        <taxon>Galeomorphii</taxon>
        <taxon>Galeoidea</taxon>
        <taxon>Carcharhiniformes</taxon>
        <taxon>Scyliorhinidae</taxon>
        <taxon>Scyliorhinus</taxon>
    </lineage>
</organism>
<dbReference type="SUPFAM" id="SSF56112">
    <property type="entry name" value="Protein kinase-like (PK-like)"/>
    <property type="match status" value="1"/>
</dbReference>
<proteinExistence type="predicted"/>
<evidence type="ECO:0000256" key="3">
    <source>
        <dbReference type="ARBA" id="ARBA00022777"/>
    </source>
</evidence>
<dbReference type="GO" id="GO:0005524">
    <property type="term" value="F:ATP binding"/>
    <property type="evidence" value="ECO:0007669"/>
    <property type="project" value="UniProtKB-UniRule"/>
</dbReference>
<keyword evidence="4 5" id="KW-0067">ATP-binding</keyword>
<gene>
    <name evidence="8" type="ORF">scyTo_0016597</name>
</gene>
<name>A0A401PUB5_SCYTO</name>
<keyword evidence="2 5" id="KW-0547">Nucleotide-binding</keyword>
<dbReference type="AlphaFoldDB" id="A0A401PUB5"/>
<evidence type="ECO:0000259" key="7">
    <source>
        <dbReference type="PROSITE" id="PS50011"/>
    </source>
</evidence>
<dbReference type="InterPro" id="IPR011009">
    <property type="entry name" value="Kinase-like_dom_sf"/>
</dbReference>
<feature type="compositionally biased region" description="Low complexity" evidence="6">
    <location>
        <begin position="177"/>
        <end position="189"/>
    </location>
</feature>
<keyword evidence="3" id="KW-0418">Kinase</keyword>
<dbReference type="OMA" id="SIMEDYD"/>
<keyword evidence="9" id="KW-1185">Reference proteome</keyword>
<dbReference type="OrthoDB" id="5836549at2759"/>
<dbReference type="PANTHER" id="PTHR48016">
    <property type="entry name" value="MAP KINASE KINASE KINASE SSK2-RELATED-RELATED"/>
    <property type="match status" value="1"/>
</dbReference>
<dbReference type="EMBL" id="BFAA01010122">
    <property type="protein sequence ID" value="GCB76695.1"/>
    <property type="molecule type" value="Genomic_DNA"/>
</dbReference>
<comment type="caution">
    <text evidence="8">The sequence shown here is derived from an EMBL/GenBank/DDBJ whole genome shotgun (WGS) entry which is preliminary data.</text>
</comment>
<dbReference type="PROSITE" id="PS50011">
    <property type="entry name" value="PROTEIN_KINASE_DOM"/>
    <property type="match status" value="1"/>
</dbReference>
<evidence type="ECO:0000313" key="8">
    <source>
        <dbReference type="EMBL" id="GCB76695.1"/>
    </source>
</evidence>
<feature type="binding site" evidence="5">
    <location>
        <position position="432"/>
    </location>
    <ligand>
        <name>ATP</name>
        <dbReference type="ChEBI" id="CHEBI:30616"/>
    </ligand>
</feature>
<feature type="compositionally biased region" description="Basic residues" evidence="6">
    <location>
        <begin position="129"/>
        <end position="156"/>
    </location>
</feature>
<dbReference type="Gene3D" id="1.10.510.10">
    <property type="entry name" value="Transferase(Phosphotransferase) domain 1"/>
    <property type="match status" value="1"/>
</dbReference>
<feature type="compositionally biased region" description="Basic and acidic residues" evidence="6">
    <location>
        <begin position="9"/>
        <end position="19"/>
    </location>
</feature>
<evidence type="ECO:0000256" key="6">
    <source>
        <dbReference type="SAM" id="MobiDB-lite"/>
    </source>
</evidence>
<feature type="domain" description="Protein kinase" evidence="7">
    <location>
        <begin position="403"/>
        <end position="656"/>
    </location>
</feature>
<keyword evidence="1" id="KW-0808">Transferase</keyword>
<dbReference type="GO" id="GO:0004672">
    <property type="term" value="F:protein kinase activity"/>
    <property type="evidence" value="ECO:0007669"/>
    <property type="project" value="InterPro"/>
</dbReference>
<evidence type="ECO:0000256" key="2">
    <source>
        <dbReference type="ARBA" id="ARBA00022741"/>
    </source>
</evidence>
<dbReference type="InterPro" id="IPR000719">
    <property type="entry name" value="Prot_kinase_dom"/>
</dbReference>
<accession>A0A401PUB5</accession>
<feature type="region of interest" description="Disordered" evidence="6">
    <location>
        <begin position="678"/>
        <end position="716"/>
    </location>
</feature>
<dbReference type="Gene3D" id="3.30.200.20">
    <property type="entry name" value="Phosphorylase Kinase, domain 1"/>
    <property type="match status" value="1"/>
</dbReference>
<dbReference type="GO" id="GO:0007249">
    <property type="term" value="P:canonical NF-kappaB signal transduction"/>
    <property type="evidence" value="ECO:0007669"/>
    <property type="project" value="TreeGrafter"/>
</dbReference>
<dbReference type="SMART" id="SM00220">
    <property type="entry name" value="S_TKc"/>
    <property type="match status" value="1"/>
</dbReference>
<dbReference type="PROSITE" id="PS00108">
    <property type="entry name" value="PROTEIN_KINASE_ST"/>
    <property type="match status" value="1"/>
</dbReference>
<protein>
    <recommendedName>
        <fullName evidence="7">Protein kinase domain-containing protein</fullName>
    </recommendedName>
</protein>